<dbReference type="InterPro" id="IPR039726">
    <property type="entry name" value="Prp40-like"/>
</dbReference>
<feature type="coiled-coil region" evidence="1">
    <location>
        <begin position="608"/>
        <end position="647"/>
    </location>
</feature>
<dbReference type="GO" id="GO:0045292">
    <property type="term" value="P:mRNA cis splicing, via spliceosome"/>
    <property type="evidence" value="ECO:0007669"/>
    <property type="project" value="InterPro"/>
</dbReference>
<dbReference type="SMART" id="SM00456">
    <property type="entry name" value="WW"/>
    <property type="match status" value="2"/>
</dbReference>
<dbReference type="CDD" id="cd00201">
    <property type="entry name" value="WW"/>
    <property type="match status" value="2"/>
</dbReference>
<dbReference type="SUPFAM" id="SSF51045">
    <property type="entry name" value="WW domain"/>
    <property type="match status" value="1"/>
</dbReference>
<feature type="compositionally biased region" description="Pro residues" evidence="2">
    <location>
        <begin position="40"/>
        <end position="50"/>
    </location>
</feature>
<dbReference type="Gene3D" id="2.20.70.10">
    <property type="match status" value="1"/>
</dbReference>
<dbReference type="InterPro" id="IPR001202">
    <property type="entry name" value="WW_dom"/>
</dbReference>
<feature type="compositionally biased region" description="Polar residues" evidence="2">
    <location>
        <begin position="260"/>
        <end position="294"/>
    </location>
</feature>
<feature type="region of interest" description="Disordered" evidence="2">
    <location>
        <begin position="1"/>
        <end position="294"/>
    </location>
</feature>
<keyword evidence="1" id="KW-0175">Coiled coil</keyword>
<feature type="domain" description="WW" evidence="3">
    <location>
        <begin position="295"/>
        <end position="328"/>
    </location>
</feature>
<feature type="compositionally biased region" description="Acidic residues" evidence="2">
    <location>
        <begin position="371"/>
        <end position="383"/>
    </location>
</feature>
<feature type="compositionally biased region" description="Acidic residues" evidence="2">
    <location>
        <begin position="782"/>
        <end position="801"/>
    </location>
</feature>
<organism evidence="4 5">
    <name type="scientific">Cylindrotheca closterium</name>
    <dbReference type="NCBI Taxonomy" id="2856"/>
    <lineage>
        <taxon>Eukaryota</taxon>
        <taxon>Sar</taxon>
        <taxon>Stramenopiles</taxon>
        <taxon>Ochrophyta</taxon>
        <taxon>Bacillariophyta</taxon>
        <taxon>Bacillariophyceae</taxon>
        <taxon>Bacillariophycidae</taxon>
        <taxon>Bacillariales</taxon>
        <taxon>Bacillariaceae</taxon>
        <taxon>Cylindrotheca</taxon>
    </lineage>
</organism>
<dbReference type="Pfam" id="PF01846">
    <property type="entry name" value="FF"/>
    <property type="match status" value="1"/>
</dbReference>
<dbReference type="GO" id="GO:0071004">
    <property type="term" value="C:U2-type prespliceosome"/>
    <property type="evidence" value="ECO:0007669"/>
    <property type="project" value="TreeGrafter"/>
</dbReference>
<keyword evidence="5" id="KW-1185">Reference proteome</keyword>
<dbReference type="PROSITE" id="PS01159">
    <property type="entry name" value="WW_DOMAIN_1"/>
    <property type="match status" value="1"/>
</dbReference>
<sequence>MKRRYPGDSAGPPGPGGFPGRRPNDPRYRSFPGGGNMGPPRGPPGGPPPRRGGLRPPQNSAFYRRGAPGFPSRGGPGPNGPPSRGPPIFRGGPPRGSGPQGMGRGPPITGRGNIMGRENGMMGRGQIHGRPPPMMGRGPPRPGPPIPFSNVPPPPPRGKMGHPPSLAPRPPFPNTNFPPPPPPPPPIHNPRGGMGPPLGQNIPPQFQQRNLQTSLSKLQGGSRVLIGGPNPSYQANGGVQQRQRPPGAPSYASTPPFPNASASMSITIPNSSQQITAVHPRSSSALSQGSKPTAQQIDDAWKEYAAPNGMKYYHNAILKESTYTKPITLTKKQTGMDSRASMERKWQEYEDATSGKKYYSDGVTTTWEKPDDFDADPQENADDEVSRKRKEAKLSTETSFSSKSEAIAAFKGLLLAKGIAPAIKWGEVAKTVSSDARWAACENALSLGERRQALAEYQTKRANELKNLERQERLRAKDAFGQLLGDTLPTIAGFSVLNSRFSDVRAALAKDDRFHSVATEEMRESLFLDFCEELRKRDERKKRNKRRETHDAFVSFLREHEEAGNLTFASTWESFFLSLSGDAVKDSRFDVSATMSDADRQLYFADFVLELQSEQDEKRRRIRDARRRAEKAQRDAYREVLQKLAAERKISPSTRWRSIEDIVSMDQAFNLVEAQDRDSPRSLFEDFVGEWDDIYHHDKAFLSRLINSSPKKESGIKSDTTYEDFSKLLLELASESQESYADARQIIKTEEPVSSARLYYDELISRALDLSRRVLQQRQEDSSEDEGEIIEDNEMGEEEDKEGAGTTEEEHIDTISTNEVASENVTTSE</sequence>
<proteinExistence type="predicted"/>
<evidence type="ECO:0000313" key="5">
    <source>
        <dbReference type="Proteomes" id="UP001295423"/>
    </source>
</evidence>
<dbReference type="Gene3D" id="1.10.10.440">
    <property type="entry name" value="FF domain"/>
    <property type="match status" value="4"/>
</dbReference>
<dbReference type="GO" id="GO:0005685">
    <property type="term" value="C:U1 snRNP"/>
    <property type="evidence" value="ECO:0007669"/>
    <property type="project" value="TreeGrafter"/>
</dbReference>
<evidence type="ECO:0000313" key="4">
    <source>
        <dbReference type="EMBL" id="CAJ1943140.1"/>
    </source>
</evidence>
<feature type="compositionally biased region" description="Gly residues" evidence="2">
    <location>
        <begin position="93"/>
        <end position="104"/>
    </location>
</feature>
<dbReference type="AlphaFoldDB" id="A0AAD2CQT8"/>
<dbReference type="PANTHER" id="PTHR11864">
    <property type="entry name" value="PRE-MRNA-PROCESSING PROTEIN PRP40"/>
    <property type="match status" value="1"/>
</dbReference>
<dbReference type="PROSITE" id="PS50020">
    <property type="entry name" value="WW_DOMAIN_2"/>
    <property type="match status" value="1"/>
</dbReference>
<feature type="compositionally biased region" description="Pro residues" evidence="2">
    <location>
        <begin position="165"/>
        <end position="188"/>
    </location>
</feature>
<evidence type="ECO:0000256" key="1">
    <source>
        <dbReference type="SAM" id="Coils"/>
    </source>
</evidence>
<feature type="compositionally biased region" description="Polar residues" evidence="2">
    <location>
        <begin position="202"/>
        <end position="219"/>
    </location>
</feature>
<dbReference type="PANTHER" id="PTHR11864:SF0">
    <property type="entry name" value="PRP40 PRE-MRNA PROCESSING FACTOR 40 HOMOLOG A (YEAST)"/>
    <property type="match status" value="1"/>
</dbReference>
<dbReference type="InterPro" id="IPR036517">
    <property type="entry name" value="FF_domain_sf"/>
</dbReference>
<evidence type="ECO:0000259" key="3">
    <source>
        <dbReference type="PROSITE" id="PS50020"/>
    </source>
</evidence>
<evidence type="ECO:0000256" key="2">
    <source>
        <dbReference type="SAM" id="MobiDB-lite"/>
    </source>
</evidence>
<dbReference type="InterPro" id="IPR036020">
    <property type="entry name" value="WW_dom_sf"/>
</dbReference>
<dbReference type="SMART" id="SM00441">
    <property type="entry name" value="FF"/>
    <property type="match status" value="4"/>
</dbReference>
<dbReference type="SUPFAM" id="SSF81698">
    <property type="entry name" value="FF domain"/>
    <property type="match status" value="4"/>
</dbReference>
<gene>
    <name evidence="4" type="ORF">CYCCA115_LOCUS8296</name>
</gene>
<feature type="region of interest" description="Disordered" evidence="2">
    <location>
        <begin position="367"/>
        <end position="396"/>
    </location>
</feature>
<comment type="caution">
    <text evidence="4">The sequence shown here is derived from an EMBL/GenBank/DDBJ whole genome shotgun (WGS) entry which is preliminary data.</text>
</comment>
<feature type="region of interest" description="Disordered" evidence="2">
    <location>
        <begin position="777"/>
        <end position="829"/>
    </location>
</feature>
<name>A0AAD2CQT8_9STRA</name>
<feature type="compositionally biased region" description="Pro residues" evidence="2">
    <location>
        <begin position="130"/>
        <end position="157"/>
    </location>
</feature>
<reference evidence="4" key="1">
    <citation type="submission" date="2023-08" db="EMBL/GenBank/DDBJ databases">
        <authorList>
            <person name="Audoor S."/>
            <person name="Bilcke G."/>
        </authorList>
    </citation>
    <scope>NUCLEOTIDE SEQUENCE</scope>
</reference>
<dbReference type="EMBL" id="CAKOGP040001112">
    <property type="protein sequence ID" value="CAJ1943140.1"/>
    <property type="molecule type" value="Genomic_DNA"/>
</dbReference>
<protein>
    <recommendedName>
        <fullName evidence="3">WW domain-containing protein</fullName>
    </recommendedName>
</protein>
<dbReference type="InterPro" id="IPR002713">
    <property type="entry name" value="FF_domain"/>
</dbReference>
<feature type="compositionally biased region" description="Polar residues" evidence="2">
    <location>
        <begin position="814"/>
        <end position="829"/>
    </location>
</feature>
<dbReference type="GO" id="GO:0003723">
    <property type="term" value="F:RNA binding"/>
    <property type="evidence" value="ECO:0007669"/>
    <property type="project" value="TreeGrafter"/>
</dbReference>
<dbReference type="Proteomes" id="UP001295423">
    <property type="component" value="Unassembled WGS sequence"/>
</dbReference>
<accession>A0AAD2CQT8</accession>
<feature type="compositionally biased region" description="Polar residues" evidence="2">
    <location>
        <begin position="231"/>
        <end position="243"/>
    </location>
</feature>